<evidence type="ECO:0000256" key="1">
    <source>
        <dbReference type="SAM" id="Phobius"/>
    </source>
</evidence>
<reference evidence="3 4" key="1">
    <citation type="submission" date="2018-07" db="EMBL/GenBank/DDBJ databases">
        <title>Genomic and Epidemiologic Investigation of an Indolent Hospital Outbreak.</title>
        <authorList>
            <person name="Johnson R.C."/>
            <person name="Deming C."/>
            <person name="Conlan S."/>
            <person name="Zellmer C.J."/>
            <person name="Michelin A.V."/>
            <person name="Lee-Lin S."/>
            <person name="Thomas P.J."/>
            <person name="Park M."/>
            <person name="Weingarten R.A."/>
            <person name="Less J."/>
            <person name="Dekker J.P."/>
            <person name="Frank K.M."/>
            <person name="Musser K.A."/>
            <person name="Mcquiston J.R."/>
            <person name="Henderson D.K."/>
            <person name="Lau A.F."/>
            <person name="Palmore T.N."/>
            <person name="Segre J.A."/>
        </authorList>
    </citation>
    <scope>NUCLEOTIDE SEQUENCE [LARGE SCALE GENOMIC DNA]</scope>
    <source>
        <strain evidence="3 4">SK-CDC1_0717</strain>
    </source>
</reference>
<dbReference type="GO" id="GO:0080120">
    <property type="term" value="P:CAAX-box protein maturation"/>
    <property type="evidence" value="ECO:0007669"/>
    <property type="project" value="UniProtKB-ARBA"/>
</dbReference>
<keyword evidence="3" id="KW-0482">Metalloprotease</keyword>
<dbReference type="Proteomes" id="UP000287746">
    <property type="component" value="Unassembled WGS sequence"/>
</dbReference>
<proteinExistence type="predicted"/>
<sequence length="235" mass="24946">MIHWALLAALIAAYAWYLRGGGVPPQTSRIDRYRRWMRRAPLAFGMTAIAALAIGGRLDALTRLPPEFAALAAEARWLAGFEGAAFEAAVLGGLAGGALIGLLLARWRLGRGKPPFSAGDIERILPRNRSELGWTAALGTAAGIVEELFFRLALPLFATLATGSAPLGFTLATLLFAGAHRYQGWAGMAFSALAGALLATIYLATGDLWFAMLVHVLLNLNGLVLRPALLRPGSD</sequence>
<dbReference type="GO" id="GO:0008237">
    <property type="term" value="F:metallopeptidase activity"/>
    <property type="evidence" value="ECO:0007669"/>
    <property type="project" value="UniProtKB-KW"/>
</dbReference>
<feature type="transmembrane region" description="Helical" evidence="1">
    <location>
        <begin position="132"/>
        <end position="150"/>
    </location>
</feature>
<feature type="transmembrane region" description="Helical" evidence="1">
    <location>
        <begin position="184"/>
        <end position="203"/>
    </location>
</feature>
<dbReference type="Pfam" id="PF02517">
    <property type="entry name" value="Rce1-like"/>
    <property type="match status" value="1"/>
</dbReference>
<feature type="domain" description="CAAX prenyl protease 2/Lysostaphin resistance protein A-like" evidence="2">
    <location>
        <begin position="132"/>
        <end position="220"/>
    </location>
</feature>
<keyword evidence="1" id="KW-0472">Membrane</keyword>
<dbReference type="GO" id="GO:0006508">
    <property type="term" value="P:proteolysis"/>
    <property type="evidence" value="ECO:0007669"/>
    <property type="project" value="UniProtKB-KW"/>
</dbReference>
<keyword evidence="1" id="KW-1133">Transmembrane helix</keyword>
<feature type="transmembrane region" description="Helical" evidence="1">
    <location>
        <begin position="156"/>
        <end position="177"/>
    </location>
</feature>
<evidence type="ECO:0000313" key="4">
    <source>
        <dbReference type="Proteomes" id="UP000287746"/>
    </source>
</evidence>
<accession>A0A430FZV2</accession>
<keyword evidence="3" id="KW-0645">Protease</keyword>
<dbReference type="RefSeq" id="WP_126005370.1">
    <property type="nucleotide sequence ID" value="NZ_QQYZ01000021.1"/>
</dbReference>
<dbReference type="InterPro" id="IPR003675">
    <property type="entry name" value="Rce1/LyrA-like_dom"/>
</dbReference>
<dbReference type="GO" id="GO:0004175">
    <property type="term" value="F:endopeptidase activity"/>
    <property type="evidence" value="ECO:0007669"/>
    <property type="project" value="UniProtKB-ARBA"/>
</dbReference>
<feature type="transmembrane region" description="Helical" evidence="1">
    <location>
        <begin position="209"/>
        <end position="229"/>
    </location>
</feature>
<organism evidence="3 4">
    <name type="scientific">Sphingomonas koreensis</name>
    <dbReference type="NCBI Taxonomy" id="93064"/>
    <lineage>
        <taxon>Bacteria</taxon>
        <taxon>Pseudomonadati</taxon>
        <taxon>Pseudomonadota</taxon>
        <taxon>Alphaproteobacteria</taxon>
        <taxon>Sphingomonadales</taxon>
        <taxon>Sphingomonadaceae</taxon>
        <taxon>Sphingomonas</taxon>
    </lineage>
</organism>
<protein>
    <submittedName>
        <fullName evidence="3">CPBP family intramembrane metalloprotease</fullName>
    </submittedName>
</protein>
<evidence type="ECO:0000259" key="2">
    <source>
        <dbReference type="Pfam" id="PF02517"/>
    </source>
</evidence>
<feature type="transmembrane region" description="Helical" evidence="1">
    <location>
        <begin position="84"/>
        <end position="105"/>
    </location>
</feature>
<keyword evidence="3" id="KW-0378">Hydrolase</keyword>
<name>A0A430FZV2_9SPHN</name>
<keyword evidence="1" id="KW-0812">Transmembrane</keyword>
<dbReference type="EMBL" id="QQYZ01000021">
    <property type="protein sequence ID" value="RSY79072.1"/>
    <property type="molecule type" value="Genomic_DNA"/>
</dbReference>
<dbReference type="AlphaFoldDB" id="A0A430FZV2"/>
<evidence type="ECO:0000313" key="3">
    <source>
        <dbReference type="EMBL" id="RSY79072.1"/>
    </source>
</evidence>
<gene>
    <name evidence="3" type="ORF">DAH66_17830</name>
</gene>
<comment type="caution">
    <text evidence="3">The sequence shown here is derived from an EMBL/GenBank/DDBJ whole genome shotgun (WGS) entry which is preliminary data.</text>
</comment>